<sequence>MLLVTGGAGFIGSNFILRWLEHANESIVNLDALTYAGNLENLRPVEHDPRYRFVRGNICDAALVADLFERYRPRAVVHFAAESHVDRSITGPSVFVETNVTGTTTLLNTAYRYWLGLPDEEKADFRFLNVSTDEVYGSMDRESPPAKESTPFDPSSPYSASKAAADQFGRAYARTYGLPVLTVRCTNNYGPRQYPEKLTPSIITRAAAGLPLPIYGSGRQIRDWIHVDDFCSALRCILAGGRPGDIYNVGASNEWENLAYVRKICAVLDELRPRAGGGSYADLIEHVHDRPGHDLRYALDSSKLREDLGWKPDVDFESGLRATVAWYLEEGPGVAL</sequence>
<evidence type="ECO:0000313" key="10">
    <source>
        <dbReference type="EMBL" id="BBF22600.1"/>
    </source>
</evidence>
<keyword evidence="11" id="KW-1185">Reference proteome</keyword>
<feature type="region of interest" description="Disordered" evidence="8">
    <location>
        <begin position="137"/>
        <end position="158"/>
    </location>
</feature>
<evidence type="ECO:0000256" key="1">
    <source>
        <dbReference type="ARBA" id="ARBA00001539"/>
    </source>
</evidence>
<name>A0A2Z6I9K6_9BURK</name>
<evidence type="ECO:0000256" key="6">
    <source>
        <dbReference type="ARBA" id="ARBA00023239"/>
    </source>
</evidence>
<evidence type="ECO:0000256" key="7">
    <source>
        <dbReference type="RuleBase" id="RU004473"/>
    </source>
</evidence>
<evidence type="ECO:0000256" key="8">
    <source>
        <dbReference type="SAM" id="MobiDB-lite"/>
    </source>
</evidence>
<dbReference type="EC" id="4.2.1.46" evidence="4 7"/>
<dbReference type="Gene3D" id="3.90.25.10">
    <property type="entry name" value="UDP-galactose 4-epimerase, domain 1"/>
    <property type="match status" value="1"/>
</dbReference>
<dbReference type="Pfam" id="PF16363">
    <property type="entry name" value="GDP_Man_Dehyd"/>
    <property type="match status" value="1"/>
</dbReference>
<dbReference type="CDD" id="cd05246">
    <property type="entry name" value="dTDP_GD_SDR_e"/>
    <property type="match status" value="1"/>
</dbReference>
<dbReference type="SUPFAM" id="SSF51735">
    <property type="entry name" value="NAD(P)-binding Rossmann-fold domains"/>
    <property type="match status" value="1"/>
</dbReference>
<feature type="domain" description="NAD(P)-binding" evidence="9">
    <location>
        <begin position="3"/>
        <end position="322"/>
    </location>
</feature>
<dbReference type="PROSITE" id="PS00061">
    <property type="entry name" value="ADH_SHORT"/>
    <property type="match status" value="1"/>
</dbReference>
<evidence type="ECO:0000259" key="9">
    <source>
        <dbReference type="Pfam" id="PF16363"/>
    </source>
</evidence>
<dbReference type="KEGG" id="sutt:SUTMEG_04910"/>
<dbReference type="NCBIfam" id="TIGR01181">
    <property type="entry name" value="dTDP_gluc_dehyt"/>
    <property type="match status" value="1"/>
</dbReference>
<dbReference type="InterPro" id="IPR005888">
    <property type="entry name" value="dTDP_Gluc_deHydtase"/>
</dbReference>
<proteinExistence type="inferred from homology"/>
<evidence type="ECO:0000313" key="11">
    <source>
        <dbReference type="Proteomes" id="UP000271003"/>
    </source>
</evidence>
<comment type="similarity">
    <text evidence="3 7">Belongs to the NAD(P)-dependent epimerase/dehydratase family. dTDP-glucose dehydratase subfamily.</text>
</comment>
<dbReference type="RefSeq" id="WP_120176293.1">
    <property type="nucleotide sequence ID" value="NZ_AP018786.1"/>
</dbReference>
<evidence type="ECO:0000256" key="5">
    <source>
        <dbReference type="ARBA" id="ARBA00023027"/>
    </source>
</evidence>
<dbReference type="GO" id="GO:0009225">
    <property type="term" value="P:nucleotide-sugar metabolic process"/>
    <property type="evidence" value="ECO:0007669"/>
    <property type="project" value="InterPro"/>
</dbReference>
<comment type="cofactor">
    <cofactor evidence="2 7">
        <name>NAD(+)</name>
        <dbReference type="ChEBI" id="CHEBI:57540"/>
    </cofactor>
</comment>
<evidence type="ECO:0000256" key="3">
    <source>
        <dbReference type="ARBA" id="ARBA00008178"/>
    </source>
</evidence>
<comment type="catalytic activity">
    <reaction evidence="1 7">
        <text>dTDP-alpha-D-glucose = dTDP-4-dehydro-6-deoxy-alpha-D-glucose + H2O</text>
        <dbReference type="Rhea" id="RHEA:17221"/>
        <dbReference type="ChEBI" id="CHEBI:15377"/>
        <dbReference type="ChEBI" id="CHEBI:57477"/>
        <dbReference type="ChEBI" id="CHEBI:57649"/>
        <dbReference type="EC" id="4.2.1.46"/>
    </reaction>
</comment>
<dbReference type="Proteomes" id="UP000271003">
    <property type="component" value="Chromosome"/>
</dbReference>
<gene>
    <name evidence="10" type="primary">rmlB</name>
    <name evidence="10" type="ORF">SUTMEG_04910</name>
</gene>
<evidence type="ECO:0000256" key="4">
    <source>
        <dbReference type="ARBA" id="ARBA00011990"/>
    </source>
</evidence>
<dbReference type="InterPro" id="IPR036291">
    <property type="entry name" value="NAD(P)-bd_dom_sf"/>
</dbReference>
<dbReference type="InterPro" id="IPR016040">
    <property type="entry name" value="NAD(P)-bd_dom"/>
</dbReference>
<dbReference type="Gene3D" id="3.40.50.720">
    <property type="entry name" value="NAD(P)-binding Rossmann-like Domain"/>
    <property type="match status" value="1"/>
</dbReference>
<evidence type="ECO:0000256" key="2">
    <source>
        <dbReference type="ARBA" id="ARBA00001911"/>
    </source>
</evidence>
<keyword evidence="6 7" id="KW-0456">Lyase</keyword>
<reference evidence="10 11" key="1">
    <citation type="journal article" date="2018" name="Int. J. Syst. Evol. Microbiol.">
        <title>Mesosutterella multiformis gen. nov., sp. nov., a member of the family Sutterellaceae and Sutterella megalosphaeroides sp. nov., isolated from human faeces.</title>
        <authorList>
            <person name="Sakamoto M."/>
            <person name="Ikeyama N."/>
            <person name="Kunihiro T."/>
            <person name="Iino T."/>
            <person name="Yuki M."/>
            <person name="Ohkuma M."/>
        </authorList>
    </citation>
    <scope>NUCLEOTIDE SEQUENCE [LARGE SCALE GENOMIC DNA]</scope>
    <source>
        <strain evidence="10 11">6FBBBH3</strain>
    </source>
</reference>
<dbReference type="EMBL" id="AP018786">
    <property type="protein sequence ID" value="BBF22600.1"/>
    <property type="molecule type" value="Genomic_DNA"/>
</dbReference>
<organism evidence="10 11">
    <name type="scientific">Sutterella megalosphaeroides</name>
    <dbReference type="NCBI Taxonomy" id="2494234"/>
    <lineage>
        <taxon>Bacteria</taxon>
        <taxon>Pseudomonadati</taxon>
        <taxon>Pseudomonadota</taxon>
        <taxon>Betaproteobacteria</taxon>
        <taxon>Burkholderiales</taxon>
        <taxon>Sutterellaceae</taxon>
        <taxon>Sutterella</taxon>
    </lineage>
</organism>
<keyword evidence="5" id="KW-0520">NAD</keyword>
<dbReference type="GO" id="GO:0008460">
    <property type="term" value="F:dTDP-glucose 4,6-dehydratase activity"/>
    <property type="evidence" value="ECO:0007669"/>
    <property type="project" value="UniProtKB-EC"/>
</dbReference>
<protein>
    <recommendedName>
        <fullName evidence="4 7">dTDP-glucose 4,6-dehydratase</fullName>
        <ecNumber evidence="4 7">4.2.1.46</ecNumber>
    </recommendedName>
</protein>
<accession>A0A2Z6I9K6</accession>
<dbReference type="OrthoDB" id="9803010at2"/>
<dbReference type="InterPro" id="IPR020904">
    <property type="entry name" value="Sc_DH/Rdtase_CS"/>
</dbReference>
<dbReference type="AlphaFoldDB" id="A0A2Z6I9K6"/>
<dbReference type="PANTHER" id="PTHR43000">
    <property type="entry name" value="DTDP-D-GLUCOSE 4,6-DEHYDRATASE-RELATED"/>
    <property type="match status" value="1"/>
</dbReference>